<dbReference type="PANTHER" id="PTHR24305">
    <property type="entry name" value="CYTOCHROME P450"/>
    <property type="match status" value="1"/>
</dbReference>
<dbReference type="SUPFAM" id="SSF48264">
    <property type="entry name" value="Cytochrome P450"/>
    <property type="match status" value="1"/>
</dbReference>
<keyword evidence="1" id="KW-0408">Iron</keyword>
<dbReference type="InterPro" id="IPR001128">
    <property type="entry name" value="Cyt_P450"/>
</dbReference>
<keyword evidence="1" id="KW-0349">Heme</keyword>
<dbReference type="AlphaFoldDB" id="A0A8H3EKY6"/>
<dbReference type="EMBL" id="CAJPDS010000005">
    <property type="protein sequence ID" value="CAF9907293.1"/>
    <property type="molecule type" value="Genomic_DNA"/>
</dbReference>
<evidence type="ECO:0000256" key="1">
    <source>
        <dbReference type="PIRSR" id="PIRSR602401-1"/>
    </source>
</evidence>
<keyword evidence="3" id="KW-1185">Reference proteome</keyword>
<dbReference type="InterPro" id="IPR036396">
    <property type="entry name" value="Cyt_P450_sf"/>
</dbReference>
<dbReference type="OrthoDB" id="1470350at2759"/>
<dbReference type="PANTHER" id="PTHR24305:SF227">
    <property type="entry name" value="P450, PUTATIVE (EUROFUNG)-RELATED"/>
    <property type="match status" value="1"/>
</dbReference>
<name>A0A8H3EKY6_9LECA</name>
<dbReference type="PRINTS" id="PR00463">
    <property type="entry name" value="EP450I"/>
</dbReference>
<evidence type="ECO:0000313" key="2">
    <source>
        <dbReference type="EMBL" id="CAF9907293.1"/>
    </source>
</evidence>
<accession>A0A8H3EKY6</accession>
<gene>
    <name evidence="2" type="ORF">HETSPECPRED_007092</name>
</gene>
<dbReference type="Gene3D" id="1.10.630.10">
    <property type="entry name" value="Cytochrome P450"/>
    <property type="match status" value="1"/>
</dbReference>
<comment type="cofactor">
    <cofactor evidence="1">
        <name>heme</name>
        <dbReference type="ChEBI" id="CHEBI:30413"/>
    </cofactor>
</comment>
<dbReference type="GO" id="GO:0005506">
    <property type="term" value="F:iron ion binding"/>
    <property type="evidence" value="ECO:0007669"/>
    <property type="project" value="InterPro"/>
</dbReference>
<organism evidence="2 3">
    <name type="scientific">Heterodermia speciosa</name>
    <dbReference type="NCBI Taxonomy" id="116794"/>
    <lineage>
        <taxon>Eukaryota</taxon>
        <taxon>Fungi</taxon>
        <taxon>Dikarya</taxon>
        <taxon>Ascomycota</taxon>
        <taxon>Pezizomycotina</taxon>
        <taxon>Lecanoromycetes</taxon>
        <taxon>OSLEUM clade</taxon>
        <taxon>Lecanoromycetidae</taxon>
        <taxon>Caliciales</taxon>
        <taxon>Physciaceae</taxon>
        <taxon>Heterodermia</taxon>
    </lineage>
</organism>
<proteinExistence type="predicted"/>
<dbReference type="Pfam" id="PF00067">
    <property type="entry name" value="p450"/>
    <property type="match status" value="1"/>
</dbReference>
<dbReference type="GO" id="GO:0016705">
    <property type="term" value="F:oxidoreductase activity, acting on paired donors, with incorporation or reduction of molecular oxygen"/>
    <property type="evidence" value="ECO:0007669"/>
    <property type="project" value="InterPro"/>
</dbReference>
<protein>
    <recommendedName>
        <fullName evidence="4">Cytochrome P450</fullName>
    </recommendedName>
</protein>
<feature type="binding site" description="axial binding residue" evidence="1">
    <location>
        <position position="297"/>
    </location>
    <ligand>
        <name>heme</name>
        <dbReference type="ChEBI" id="CHEBI:30413"/>
    </ligand>
    <ligandPart>
        <name>Fe</name>
        <dbReference type="ChEBI" id="CHEBI:18248"/>
    </ligandPart>
</feature>
<evidence type="ECO:0000313" key="3">
    <source>
        <dbReference type="Proteomes" id="UP000664521"/>
    </source>
</evidence>
<dbReference type="PRINTS" id="PR00385">
    <property type="entry name" value="P450"/>
</dbReference>
<dbReference type="Proteomes" id="UP000664521">
    <property type="component" value="Unassembled WGS sequence"/>
</dbReference>
<comment type="caution">
    <text evidence="2">The sequence shown here is derived from an EMBL/GenBank/DDBJ whole genome shotgun (WGS) entry which is preliminary data.</text>
</comment>
<reference evidence="2" key="1">
    <citation type="submission" date="2021-03" db="EMBL/GenBank/DDBJ databases">
        <authorList>
            <person name="Tagirdzhanova G."/>
        </authorList>
    </citation>
    <scope>NUCLEOTIDE SEQUENCE</scope>
</reference>
<dbReference type="InterPro" id="IPR050121">
    <property type="entry name" value="Cytochrome_P450_monoxygenase"/>
</dbReference>
<evidence type="ECO:0008006" key="4">
    <source>
        <dbReference type="Google" id="ProtNLM"/>
    </source>
</evidence>
<dbReference type="GO" id="GO:0020037">
    <property type="term" value="F:heme binding"/>
    <property type="evidence" value="ECO:0007669"/>
    <property type="project" value="InterPro"/>
</dbReference>
<dbReference type="CDD" id="cd11069">
    <property type="entry name" value="CYP_FUM15-like"/>
    <property type="match status" value="1"/>
</dbReference>
<sequence>MTVQAEAPRLTSNDEKAPAVEVGEWTSRATLDIIGLAGMGQDFGCLRNPDTEIISAYRKVFQPSGQAKFLGLLSLVIPFWLLRALPVKRNDDLRTSAATIRRICRQSIQLKKTNIEKQGKNNGIDIISVALESKAFSEDNLVDQMMTFLAAGHETTASAMVWAILALCRNPEYQVRLREEVRAHIPSPNDPGSSVTSETFDKLHFLHAVCNEVLRLHAPVSLTLRETAHDTSVVGQFVPAGTTIVLAASAINMSKTLWGPDAAEFNPDRWMGPGRANNGGAESNYSFMTFLHGPRSCIGQAFAKAEFACLLAGLVGRFEMELEEPERKIDNQSGGITMRITGGLRVRMREIPGW</sequence>
<keyword evidence="1" id="KW-0479">Metal-binding</keyword>
<dbReference type="GO" id="GO:0004497">
    <property type="term" value="F:monooxygenase activity"/>
    <property type="evidence" value="ECO:0007669"/>
    <property type="project" value="InterPro"/>
</dbReference>
<dbReference type="InterPro" id="IPR002401">
    <property type="entry name" value="Cyt_P450_E_grp-I"/>
</dbReference>